<reference evidence="1 2" key="1">
    <citation type="submission" date="2018-04" db="EMBL/GenBank/DDBJ databases">
        <title>Bordetella sp. HZ20 isolated from seawater.</title>
        <authorList>
            <person name="Sun C."/>
        </authorList>
    </citation>
    <scope>NUCLEOTIDE SEQUENCE [LARGE SCALE GENOMIC DNA]</scope>
    <source>
        <strain evidence="1 2">HZ20</strain>
    </source>
</reference>
<dbReference type="EMBL" id="CP028901">
    <property type="protein sequence ID" value="AWB34694.1"/>
    <property type="molecule type" value="Genomic_DNA"/>
</dbReference>
<proteinExistence type="predicted"/>
<keyword evidence="2" id="KW-1185">Reference proteome</keyword>
<name>A0A2R4XLP9_9BURK</name>
<dbReference type="KEGG" id="boz:DBV39_14295"/>
<organism evidence="1 2">
    <name type="scientific">Orrella marina</name>
    <dbReference type="NCBI Taxonomy" id="2163011"/>
    <lineage>
        <taxon>Bacteria</taxon>
        <taxon>Pseudomonadati</taxon>
        <taxon>Pseudomonadota</taxon>
        <taxon>Betaproteobacteria</taxon>
        <taxon>Burkholderiales</taxon>
        <taxon>Alcaligenaceae</taxon>
        <taxon>Orrella</taxon>
    </lineage>
</organism>
<dbReference type="AlphaFoldDB" id="A0A2R4XLP9"/>
<accession>A0A2R4XLP9</accession>
<evidence type="ECO:0000313" key="1">
    <source>
        <dbReference type="EMBL" id="AWB34694.1"/>
    </source>
</evidence>
<dbReference type="Proteomes" id="UP000244571">
    <property type="component" value="Chromosome"/>
</dbReference>
<evidence type="ECO:0000313" key="2">
    <source>
        <dbReference type="Proteomes" id="UP000244571"/>
    </source>
</evidence>
<protein>
    <submittedName>
        <fullName evidence="1">Uncharacterized protein</fullName>
    </submittedName>
</protein>
<gene>
    <name evidence="1" type="ORF">DBV39_14295</name>
</gene>
<sequence>MTATGRKQRLFDGRLSVTARVAEQVYQLCKKAVGALMGSNARQMPYPARIAEPCACPAAHRLACQMSRSIDEKRYVSGRLLAVFRTIVG</sequence>